<evidence type="ECO:0000313" key="2">
    <source>
        <dbReference type="Proteomes" id="UP000324222"/>
    </source>
</evidence>
<reference evidence="1 2" key="1">
    <citation type="submission" date="2019-05" db="EMBL/GenBank/DDBJ databases">
        <title>Another draft genome of Portunus trituberculatus and its Hox gene families provides insights of decapod evolution.</title>
        <authorList>
            <person name="Jeong J.-H."/>
            <person name="Song I."/>
            <person name="Kim S."/>
            <person name="Choi T."/>
            <person name="Kim D."/>
            <person name="Ryu S."/>
            <person name="Kim W."/>
        </authorList>
    </citation>
    <scope>NUCLEOTIDE SEQUENCE [LARGE SCALE GENOMIC DNA]</scope>
    <source>
        <tissue evidence="1">Muscle</tissue>
    </source>
</reference>
<proteinExistence type="predicted"/>
<dbReference type="Proteomes" id="UP000324222">
    <property type="component" value="Unassembled WGS sequence"/>
</dbReference>
<protein>
    <submittedName>
        <fullName evidence="1">Uncharacterized protein</fullName>
    </submittedName>
</protein>
<name>A0A5B7EJ65_PORTR</name>
<comment type="caution">
    <text evidence="1">The sequence shown here is derived from an EMBL/GenBank/DDBJ whole genome shotgun (WGS) entry which is preliminary data.</text>
</comment>
<sequence length="213" mass="23994">MYVYSNPCLDFYSQAVVNNIYLENCPDIHINSPRVLLFAAVSQEAINNDQGWAIKNHNSATDLLSRLRLVWISPRGCGRWWQAGEGRWGGGHLRALSTSPYLTELPPRRSWQRNTTSFSSFVCIREGVTRETSALCRLNQQAQRSSQRLILVSRRSVPQITADAYQPLKGTPYQRPPAAVIQHPFLTRPSSHSLPLTPPSVISTNMQVFKCGD</sequence>
<evidence type="ECO:0000313" key="1">
    <source>
        <dbReference type="EMBL" id="MPC34530.1"/>
    </source>
</evidence>
<dbReference type="EMBL" id="VSRR010003075">
    <property type="protein sequence ID" value="MPC34530.1"/>
    <property type="molecule type" value="Genomic_DNA"/>
</dbReference>
<gene>
    <name evidence="1" type="ORF">E2C01_027922</name>
</gene>
<organism evidence="1 2">
    <name type="scientific">Portunus trituberculatus</name>
    <name type="common">Swimming crab</name>
    <name type="synonym">Neptunus trituberculatus</name>
    <dbReference type="NCBI Taxonomy" id="210409"/>
    <lineage>
        <taxon>Eukaryota</taxon>
        <taxon>Metazoa</taxon>
        <taxon>Ecdysozoa</taxon>
        <taxon>Arthropoda</taxon>
        <taxon>Crustacea</taxon>
        <taxon>Multicrustacea</taxon>
        <taxon>Malacostraca</taxon>
        <taxon>Eumalacostraca</taxon>
        <taxon>Eucarida</taxon>
        <taxon>Decapoda</taxon>
        <taxon>Pleocyemata</taxon>
        <taxon>Brachyura</taxon>
        <taxon>Eubrachyura</taxon>
        <taxon>Portunoidea</taxon>
        <taxon>Portunidae</taxon>
        <taxon>Portuninae</taxon>
        <taxon>Portunus</taxon>
    </lineage>
</organism>
<dbReference type="AlphaFoldDB" id="A0A5B7EJ65"/>
<keyword evidence="2" id="KW-1185">Reference proteome</keyword>
<accession>A0A5B7EJ65</accession>